<dbReference type="PANTHER" id="PTHR14885">
    <property type="entry name" value="CILIA- AND FLAGELLA-ASSOCIATED PROTEIN 43-RELATED"/>
    <property type="match status" value="1"/>
</dbReference>
<evidence type="ECO:0000256" key="5">
    <source>
        <dbReference type="ARBA" id="ARBA00023054"/>
    </source>
</evidence>
<dbReference type="InterPro" id="IPR011044">
    <property type="entry name" value="Quino_amine_DH_bsu"/>
</dbReference>
<sequence>MDALGHLEVRWVQGFTSRNVAFVDRKTACYTCGCFVVFLDVETKTRQFLHSPGRGIGAFTTNGHLKMLAFSDQKLNPSIYVYSYPELTLQCELEGSAQLDYTALALSDTGPYLACSSSVPDHTITIWDWEKKVPLCSHAQMKEDFPILVFNPMNWHQICAMNSSSLVVWNIERSDNLCILKQSVIHLPATDGSVVQTGMGPSQDANGKLSYLGPQMPTSSIAGLVGERADRFVPKLHKKPQLSPSSVCWSAASHLYVGCREGWLLRVNAESLLVSILHRPKHRKGAHNIAALQEGSFLSMALHKDRLLVSGDDGFLHILQVKGNVLEVTQTVELDEPASSMCCSSPDKESVLLATNSGHFYHYKPSESEKARKILEVLRGGFVAASPLHTEENLYCVSVRESGELQLWSMDAGLCVASINLHVQATTLTCCLVAQYVAVGTASGQVLFVDLSMKEHPRLVHRIQLYHTPVEHLLFEQGGNYLIISGSDTNIFLLDPRPSKGFDVIGYIEADGPVVSLSALNIKEGDLVKVVVVCGGTRDEQMERGVKGGKRIRLFTLPTQKISSEHPDCVDQSGRIFSGLLQVCYYEANLPLSSCALSLNRLYAYCHPKKTIQTYQLPESMGSLDAPVSVAPDNEVEGHPLGPALLLMSPHHAWLATVGRDGFLYLRASSNLDQYLQLQCHSSWLGGGRSLAFTSDNQALLSTGLRDGSLVCIKHRQMVKGAASQKSQSVAYAESSALCQMAEWDPATQSATGSTSEEGVRQRSDIDVTEQDDSYCSPTSEALSSATWLDNKLELVGKEEDQQFTEIKQNLRKSVKELRDTIQVMMRENEALPEMERLEQQEFNLDVMERKRLQAEGEQEVQRVRSEIEMENLAKSYLREVLKRECWDSMKVKGKAIMAFNMPYEVKNYAMRERTQKELDELLRVENMRKIELADSKLQQEILEHMACVLTEREEDEDEKGSEEESLAHSGSLSAQYGGTQPLLHSQFSLHIREQKINQITLLQDVIYKVKSAFNKEFDGVYKQKEREMQRVCEKNKRITKIMAELDLKETLWEPKLSANERPERALTVDDSEIKVEKFLSPEQRQKDEEKGKEEDKRRLEAKSDNIRERALDDMMAGVLEVKREDTLKMEISPPEFMSKPELQWTEEERKAHKDYEKKVQELQEEQEKYRKALESEMKKLQTSIKEAAQGFDDILTKLFERKVKSEMVINQEELKIANLIHSILIEDEIINREKELNHKLEKMRALKQNMGEDLKKYREDVDVFRETYDNIVAEDKLLDRGFRKEFFDIPGHVVDQLYKLYKRRPRVHQIRTQTDMPSGAGSGQAQTEGLSHMLKAMEELDSGEQMPDGLDPAVWERFCNSRRAKVECEHQVKTKALTMAEMQAFLQRRTDEDENTRLEIINLIEGINSLREEKMRFRLDIMVQFLIKQGQVEVEVGDLVADYSDSLLLHRSVVEELNGTIRTLGEQKIASMVECKDFRKGIIQQEWEHKRMRMLMEDLNNKARDIQMLRVSQELQEYLGETDHDNRLSKQVLTLEKTIAQQETMHLKNVQNTKRLIKQLEKQAAVKAKKNIVLDTQLASMQITVAERRTIYDTIAMEDNQEAGADERYREILERKRLVELAKEQAHEVAVLRAEVERMRMKTFPALAQLKRS</sequence>
<feature type="compositionally biased region" description="Polar residues" evidence="11">
    <location>
        <begin position="748"/>
        <end position="757"/>
    </location>
</feature>
<evidence type="ECO:0000313" key="14">
    <source>
        <dbReference type="RefSeq" id="XP_031435104.1"/>
    </source>
</evidence>
<feature type="coiled-coil region" evidence="10">
    <location>
        <begin position="1230"/>
        <end position="1261"/>
    </location>
</feature>
<dbReference type="Proteomes" id="UP000515152">
    <property type="component" value="Chromosome 13"/>
</dbReference>
<evidence type="ECO:0000313" key="13">
    <source>
        <dbReference type="Proteomes" id="UP000515152"/>
    </source>
</evidence>
<dbReference type="OrthoDB" id="535167at2759"/>
<evidence type="ECO:0000256" key="3">
    <source>
        <dbReference type="ARBA" id="ARBA00022574"/>
    </source>
</evidence>
<evidence type="ECO:0000256" key="8">
    <source>
        <dbReference type="ARBA" id="ARBA00023605"/>
    </source>
</evidence>
<evidence type="ECO:0000256" key="9">
    <source>
        <dbReference type="ARBA" id="ARBA00023662"/>
    </source>
</evidence>
<comment type="subcellular location">
    <subcellularLocation>
        <location evidence="1">Cytoplasm</location>
        <location evidence="1">Cytoskeleton</location>
        <location evidence="1">Cilium axoneme</location>
    </subcellularLocation>
</comment>
<feature type="compositionally biased region" description="Acidic residues" evidence="11">
    <location>
        <begin position="953"/>
        <end position="965"/>
    </location>
</feature>
<keyword evidence="4" id="KW-0677">Repeat</keyword>
<gene>
    <name evidence="14" type="primary">cfap43</name>
</gene>
<evidence type="ECO:0000256" key="2">
    <source>
        <dbReference type="ARBA" id="ARBA00022490"/>
    </source>
</evidence>
<dbReference type="KEGG" id="char:105900040"/>
<keyword evidence="14" id="KW-0282">Flagellum</keyword>
<keyword evidence="14" id="KW-0969">Cilium</keyword>
<comment type="similarity">
    <text evidence="8">Belongs to the CFAP43 family.</text>
</comment>
<dbReference type="Gene3D" id="2.130.10.10">
    <property type="entry name" value="YVTN repeat-like/Quinoprotein amine dehydrogenase"/>
    <property type="match status" value="4"/>
</dbReference>
<protein>
    <recommendedName>
        <fullName evidence="9">Cilia- and flagella-associated protein 43</fullName>
    </recommendedName>
</protein>
<name>A0A6P8G6T9_CLUHA</name>
<keyword evidence="2" id="KW-0963">Cytoplasm</keyword>
<evidence type="ECO:0000256" key="7">
    <source>
        <dbReference type="ARBA" id="ARBA00023273"/>
    </source>
</evidence>
<evidence type="ECO:0000256" key="6">
    <source>
        <dbReference type="ARBA" id="ARBA00023212"/>
    </source>
</evidence>
<feature type="region of interest" description="Disordered" evidence="11">
    <location>
        <begin position="748"/>
        <end position="779"/>
    </location>
</feature>
<dbReference type="GO" id="GO:0007288">
    <property type="term" value="P:sperm axoneme assembly"/>
    <property type="evidence" value="ECO:0007669"/>
    <property type="project" value="TreeGrafter"/>
</dbReference>
<keyword evidence="3" id="KW-0853">WD repeat</keyword>
<dbReference type="Pfam" id="PF25828">
    <property type="entry name" value="CC_Cfap43"/>
    <property type="match status" value="1"/>
</dbReference>
<feature type="domain" description="Cfap43 N-terminal" evidence="12">
    <location>
        <begin position="14"/>
        <end position="165"/>
    </location>
</feature>
<keyword evidence="13" id="KW-1185">Reference proteome</keyword>
<feature type="coiled-coil region" evidence="10">
    <location>
        <begin position="1146"/>
        <end position="1191"/>
    </location>
</feature>
<feature type="region of interest" description="Disordered" evidence="11">
    <location>
        <begin position="953"/>
        <end position="972"/>
    </location>
</feature>
<evidence type="ECO:0000256" key="11">
    <source>
        <dbReference type="SAM" id="MobiDB-lite"/>
    </source>
</evidence>
<dbReference type="CTD" id="80217"/>
<dbReference type="SUPFAM" id="SSF50969">
    <property type="entry name" value="YVTN repeat-like/Quinoprotein amine dehydrogenase"/>
    <property type="match status" value="1"/>
</dbReference>
<evidence type="ECO:0000256" key="4">
    <source>
        <dbReference type="ARBA" id="ARBA00022737"/>
    </source>
</evidence>
<dbReference type="GeneID" id="105900040"/>
<dbReference type="SUPFAM" id="SSF50978">
    <property type="entry name" value="WD40 repeat-like"/>
    <property type="match status" value="1"/>
</dbReference>
<dbReference type="InterPro" id="IPR056296">
    <property type="entry name" value="Cfap43_N"/>
</dbReference>
<evidence type="ECO:0000259" key="12">
    <source>
        <dbReference type="Pfam" id="PF23185"/>
    </source>
</evidence>
<dbReference type="SMART" id="SM00320">
    <property type="entry name" value="WD40"/>
    <property type="match status" value="6"/>
</dbReference>
<keyword evidence="5 10" id="KW-0175">Coiled coil</keyword>
<feature type="region of interest" description="Disordered" evidence="11">
    <location>
        <begin position="1078"/>
        <end position="1106"/>
    </location>
</feature>
<reference evidence="14" key="1">
    <citation type="submission" date="2025-08" db="UniProtKB">
        <authorList>
            <consortium name="RefSeq"/>
        </authorList>
    </citation>
    <scope>IDENTIFICATION</scope>
</reference>
<dbReference type="InterPro" id="IPR001680">
    <property type="entry name" value="WD40_rpt"/>
</dbReference>
<accession>A0A6P8G6T9</accession>
<evidence type="ECO:0000256" key="1">
    <source>
        <dbReference type="ARBA" id="ARBA00004430"/>
    </source>
</evidence>
<keyword evidence="6" id="KW-0206">Cytoskeleton</keyword>
<dbReference type="Pfam" id="PF23185">
    <property type="entry name" value="CFAP43_N"/>
    <property type="match status" value="1"/>
</dbReference>
<proteinExistence type="inferred from homology"/>
<dbReference type="RefSeq" id="XP_031435104.1">
    <property type="nucleotide sequence ID" value="XM_031579244.2"/>
</dbReference>
<organism evidence="13 14">
    <name type="scientific">Clupea harengus</name>
    <name type="common">Atlantic herring</name>
    <dbReference type="NCBI Taxonomy" id="7950"/>
    <lineage>
        <taxon>Eukaryota</taxon>
        <taxon>Metazoa</taxon>
        <taxon>Chordata</taxon>
        <taxon>Craniata</taxon>
        <taxon>Vertebrata</taxon>
        <taxon>Euteleostomi</taxon>
        <taxon>Actinopterygii</taxon>
        <taxon>Neopterygii</taxon>
        <taxon>Teleostei</taxon>
        <taxon>Clupei</taxon>
        <taxon>Clupeiformes</taxon>
        <taxon>Clupeoidei</taxon>
        <taxon>Clupeidae</taxon>
        <taxon>Clupea</taxon>
    </lineage>
</organism>
<feature type="coiled-coil region" evidence="10">
    <location>
        <begin position="808"/>
        <end position="858"/>
    </location>
</feature>
<dbReference type="InterPro" id="IPR036322">
    <property type="entry name" value="WD40_repeat_dom_sf"/>
</dbReference>
<dbReference type="InterPro" id="IPR015943">
    <property type="entry name" value="WD40/YVTN_repeat-like_dom_sf"/>
</dbReference>
<dbReference type="GO" id="GO:0005930">
    <property type="term" value="C:axoneme"/>
    <property type="evidence" value="ECO:0007669"/>
    <property type="project" value="UniProtKB-SubCell"/>
</dbReference>
<keyword evidence="7" id="KW-0966">Cell projection</keyword>
<dbReference type="PANTHER" id="PTHR14885:SF1">
    <property type="entry name" value="CILIA- AND FLAGELLA-ASSOCIATED PROTEIN 43"/>
    <property type="match status" value="1"/>
</dbReference>
<evidence type="ECO:0000256" key="10">
    <source>
        <dbReference type="SAM" id="Coils"/>
    </source>
</evidence>